<dbReference type="AlphaFoldDB" id="A0A6J6QY24"/>
<protein>
    <submittedName>
        <fullName evidence="2">Unannotated protein</fullName>
    </submittedName>
</protein>
<name>A0A6J6QY24_9ZZZZ</name>
<dbReference type="EMBL" id="CAEZXR010000190">
    <property type="protein sequence ID" value="CAB4713855.1"/>
    <property type="molecule type" value="Genomic_DNA"/>
</dbReference>
<evidence type="ECO:0000256" key="1">
    <source>
        <dbReference type="SAM" id="MobiDB-lite"/>
    </source>
</evidence>
<evidence type="ECO:0000313" key="2">
    <source>
        <dbReference type="EMBL" id="CAB4713855.1"/>
    </source>
</evidence>
<gene>
    <name evidence="2" type="ORF">UFOPK2579_01597</name>
</gene>
<accession>A0A6J6QY24</accession>
<sequence>MDTVIRMGVRAVGVVLVLAALGAAGGIGLAQAQDEQPVALDTVAPVVGTGPTYPRDPRVRVLPDPDFPILARGLATKQVRIGIAPYTLTFDVPKGWSRFDSTFGEWRWYPPDWVKNTYFIRVRLIGNQFRTVADALQDRIDDLSGADAVTDFHLDYQSADTFVASYLTAEHRILTMERYIGSDDSPGTAYASLAVIGRMVDRDGMTALLESLTASATSEPPAPTSDGSDSADG</sequence>
<organism evidence="2">
    <name type="scientific">freshwater metagenome</name>
    <dbReference type="NCBI Taxonomy" id="449393"/>
    <lineage>
        <taxon>unclassified sequences</taxon>
        <taxon>metagenomes</taxon>
        <taxon>ecological metagenomes</taxon>
    </lineage>
</organism>
<reference evidence="2" key="1">
    <citation type="submission" date="2020-05" db="EMBL/GenBank/DDBJ databases">
        <authorList>
            <person name="Chiriac C."/>
            <person name="Salcher M."/>
            <person name="Ghai R."/>
            <person name="Kavagutti S V."/>
        </authorList>
    </citation>
    <scope>NUCLEOTIDE SEQUENCE</scope>
</reference>
<feature type="region of interest" description="Disordered" evidence="1">
    <location>
        <begin position="212"/>
        <end position="233"/>
    </location>
</feature>
<proteinExistence type="predicted"/>